<dbReference type="EMBL" id="CAJRAF010000002">
    <property type="protein sequence ID" value="CAG5002820.1"/>
    <property type="molecule type" value="Genomic_DNA"/>
</dbReference>
<evidence type="ECO:0000313" key="2">
    <source>
        <dbReference type="Proteomes" id="UP000680038"/>
    </source>
</evidence>
<evidence type="ECO:0008006" key="3">
    <source>
        <dbReference type="Google" id="ProtNLM"/>
    </source>
</evidence>
<reference evidence="1" key="1">
    <citation type="submission" date="2021-04" db="EMBL/GenBank/DDBJ databases">
        <authorList>
            <person name="Rodrigo-Torres L."/>
            <person name="Arahal R. D."/>
            <person name="Lucena T."/>
        </authorList>
    </citation>
    <scope>NUCLEOTIDE SEQUENCE</scope>
    <source>
        <strain evidence="1">CECT 9275</strain>
    </source>
</reference>
<gene>
    <name evidence="1" type="ORF">DYBT9275_02972</name>
</gene>
<proteinExistence type="predicted"/>
<dbReference type="Pfam" id="PF07494">
    <property type="entry name" value="Reg_prop"/>
    <property type="match status" value="1"/>
</dbReference>
<sequence>MRKWYGQLMSPWPGYVRRYKRLNVSSFTTFEAWDVSSCKLKPLILTDMKKLFTIRVTQRTSVAGFFLILFFILISCKKDNVSGEADRFSLPREVSEVILRDYHIISIAFDPAGTAWLGTLRQGLLKYERNQVTVFDSSNSVLTNAAIWDIEVDKKGNVWLGTDALVKVKNSEFTRYEAGQFNLPKNPVFSVEIDSADNIWFTCASFRSGGLVKYDGSRFTIFTPENSQLPAHLISSLAMDKSDNLWLTVNESVSSATLARLSGNRWHLYGPEKIGFSPYYYGNVVVDSQGDIVASLDYGLSSTFVPQRPQAFRFNGQKAEILKLPNENSVVYATKQVFFDKEDRLWVSFYGGEKEYAVFSNKKWTFHDLPGEGVFAFGEKPTGEMWLGTGKGVCILK</sequence>
<evidence type="ECO:0000313" key="1">
    <source>
        <dbReference type="EMBL" id="CAG5002820.1"/>
    </source>
</evidence>
<dbReference type="InterPro" id="IPR011110">
    <property type="entry name" value="Reg_prop"/>
</dbReference>
<dbReference type="AlphaFoldDB" id="A0A916JDM0"/>
<comment type="caution">
    <text evidence="1">The sequence shown here is derived from an EMBL/GenBank/DDBJ whole genome shotgun (WGS) entry which is preliminary data.</text>
</comment>
<dbReference type="InterPro" id="IPR015943">
    <property type="entry name" value="WD40/YVTN_repeat-like_dom_sf"/>
</dbReference>
<accession>A0A916JDM0</accession>
<dbReference type="SUPFAM" id="SSF63829">
    <property type="entry name" value="Calcium-dependent phosphotriesterase"/>
    <property type="match status" value="1"/>
</dbReference>
<dbReference type="Proteomes" id="UP000680038">
    <property type="component" value="Unassembled WGS sequence"/>
</dbReference>
<name>A0A916JDM0_9BACT</name>
<keyword evidence="2" id="KW-1185">Reference proteome</keyword>
<organism evidence="1 2">
    <name type="scientific">Dyadobacter helix</name>
    <dbReference type="NCBI Taxonomy" id="2822344"/>
    <lineage>
        <taxon>Bacteria</taxon>
        <taxon>Pseudomonadati</taxon>
        <taxon>Bacteroidota</taxon>
        <taxon>Cytophagia</taxon>
        <taxon>Cytophagales</taxon>
        <taxon>Spirosomataceae</taxon>
        <taxon>Dyadobacter</taxon>
    </lineage>
</organism>
<dbReference type="Gene3D" id="2.130.10.10">
    <property type="entry name" value="YVTN repeat-like/Quinoprotein amine dehydrogenase"/>
    <property type="match status" value="2"/>
</dbReference>
<protein>
    <recommendedName>
        <fullName evidence="3">Two component regulator propeller</fullName>
    </recommendedName>
</protein>